<keyword evidence="19" id="KW-1185">Reference proteome</keyword>
<sequence length="756" mass="82842">MPTEAASSGSACATGQGTQADLIFNDNAISLSSDRHQDDILPAAPHPRPNTIRWHRRAAVALLATAPGICAAQEGEGGPAAELEAVTVTGTRERAYRAVVAPTANKSDTALKETPFSIQTVTRELIEDRGVFTLGEAIRTVPGVTAQVGWGGSNDRFRLRGFATSANLKNGFRRSVFAPVDEMANIEQIEVLKGPASALYGRFEPGGVVNIVTRKPLDKPQHSVELTGGSHDFRRATVDSTGPISDTLSYRITGSWQDNRSFRDFVDAQTLFVSPVLQWKLAPQTRLTAEFEFGRRRGAFDRGFGNSPLFLNVPIHYNYGERDARLDNDSALGSLVLDHRFDNGWALRAGALRSHARTDAVWYPYGFPALSGADGPDPQVNRRKQRNIDRQTDTTLMAEASRRFDTGGIGHRVLIGADYNWDEWDFSAQANLGPGGFPVNLPINLYHPVHGANAGALLPYDGSRYASRNLGLYAQDELQFGSHWRLLLGLRYDRSRTSARAQYLQAADTLVRHDDALSPRVGLTWTPVEPVSLYASWARSFLTEPSGGMLRAGTLPAPSRGKQTEIGAKFSLLDGRLEPTVALFDIRRSNGVVSDPEDFNYVIQVGEQRSRGWEIDVPFSITPRWRVLASYTQYKAEIAADSNPALVGKLLANAPRRTASIWTTYDFAGAASGLSVGIGATYVGERQANTENSFALPSYTRWDANIAYRFGKARRYKLQLTVQNLGDRRYYDSGGAFVPTYPGAPRMVFASFGATL</sequence>
<reference evidence="18 19" key="1">
    <citation type="submission" date="2019-09" db="EMBL/GenBank/DDBJ databases">
        <title>Isolation of a novel species in the genus Cupriavidus from patients with sepsis using whole genome sequencing.</title>
        <authorList>
            <person name="Kweon O.J."/>
            <person name="Lee M.-K."/>
        </authorList>
    </citation>
    <scope>NUCLEOTIDE SEQUENCE [LARGE SCALE GENOMIC DNA]</scope>
    <source>
        <strain evidence="18 19">MKL-01</strain>
    </source>
</reference>
<organism evidence="18 19">
    <name type="scientific">Cupriavidus cauae</name>
    <dbReference type="NCBI Taxonomy" id="2608999"/>
    <lineage>
        <taxon>Bacteria</taxon>
        <taxon>Pseudomonadati</taxon>
        <taxon>Pseudomonadota</taxon>
        <taxon>Betaproteobacteria</taxon>
        <taxon>Burkholderiales</taxon>
        <taxon>Burkholderiaceae</taxon>
        <taxon>Cupriavidus</taxon>
    </lineage>
</organism>
<evidence type="ECO:0000256" key="14">
    <source>
        <dbReference type="PROSITE-ProRule" id="PRU01360"/>
    </source>
</evidence>
<dbReference type="Pfam" id="PF00593">
    <property type="entry name" value="TonB_dep_Rec_b-barrel"/>
    <property type="match status" value="1"/>
</dbReference>
<keyword evidence="6 14" id="KW-0812">Transmembrane</keyword>
<comment type="caution">
    <text evidence="18">The sequence shown here is derived from an EMBL/GenBank/DDBJ whole genome shotgun (WGS) entry which is preliminary data.</text>
</comment>
<evidence type="ECO:0000259" key="17">
    <source>
        <dbReference type="Pfam" id="PF07715"/>
    </source>
</evidence>
<dbReference type="PROSITE" id="PS52016">
    <property type="entry name" value="TONB_DEPENDENT_REC_3"/>
    <property type="match status" value="1"/>
</dbReference>
<evidence type="ECO:0000256" key="3">
    <source>
        <dbReference type="ARBA" id="ARBA00022448"/>
    </source>
</evidence>
<keyword evidence="10 15" id="KW-0798">TonB box</keyword>
<evidence type="ECO:0000256" key="13">
    <source>
        <dbReference type="ARBA" id="ARBA00023237"/>
    </source>
</evidence>
<evidence type="ECO:0000256" key="11">
    <source>
        <dbReference type="ARBA" id="ARBA00023136"/>
    </source>
</evidence>
<dbReference type="InterPro" id="IPR012910">
    <property type="entry name" value="Plug_dom"/>
</dbReference>
<comment type="similarity">
    <text evidence="2 14 15">Belongs to the TonB-dependent receptor family.</text>
</comment>
<evidence type="ECO:0000256" key="15">
    <source>
        <dbReference type="RuleBase" id="RU003357"/>
    </source>
</evidence>
<dbReference type="CDD" id="cd01347">
    <property type="entry name" value="ligand_gated_channel"/>
    <property type="match status" value="1"/>
</dbReference>
<dbReference type="GO" id="GO:0038023">
    <property type="term" value="F:signaling receptor activity"/>
    <property type="evidence" value="ECO:0007669"/>
    <property type="project" value="InterPro"/>
</dbReference>
<keyword evidence="3 14" id="KW-0813">Transport</keyword>
<keyword evidence="4 14" id="KW-1134">Transmembrane beta strand</keyword>
<dbReference type="PANTHER" id="PTHR32552">
    <property type="entry name" value="FERRICHROME IRON RECEPTOR-RELATED"/>
    <property type="match status" value="1"/>
</dbReference>
<keyword evidence="12 18" id="KW-0675">Receptor</keyword>
<dbReference type="GO" id="GO:0015344">
    <property type="term" value="F:siderophore uptake transmembrane transporter activity"/>
    <property type="evidence" value="ECO:0007669"/>
    <property type="project" value="TreeGrafter"/>
</dbReference>
<keyword evidence="7" id="KW-0732">Signal</keyword>
<evidence type="ECO:0000256" key="6">
    <source>
        <dbReference type="ARBA" id="ARBA00022692"/>
    </source>
</evidence>
<proteinExistence type="inferred from homology"/>
<evidence type="ECO:0000256" key="1">
    <source>
        <dbReference type="ARBA" id="ARBA00004571"/>
    </source>
</evidence>
<keyword evidence="9" id="KW-0406">Ion transport</keyword>
<keyword evidence="13 14" id="KW-0998">Cell outer membrane</keyword>
<evidence type="ECO:0000259" key="16">
    <source>
        <dbReference type="Pfam" id="PF00593"/>
    </source>
</evidence>
<dbReference type="InterPro" id="IPR037066">
    <property type="entry name" value="Plug_dom_sf"/>
</dbReference>
<dbReference type="InterPro" id="IPR039426">
    <property type="entry name" value="TonB-dep_rcpt-like"/>
</dbReference>
<evidence type="ECO:0000256" key="5">
    <source>
        <dbReference type="ARBA" id="ARBA00022496"/>
    </source>
</evidence>
<dbReference type="EMBL" id="VWRN01000045">
    <property type="protein sequence ID" value="KAA6120867.1"/>
    <property type="molecule type" value="Genomic_DNA"/>
</dbReference>
<feature type="domain" description="TonB-dependent receptor plug" evidence="17">
    <location>
        <begin position="111"/>
        <end position="208"/>
    </location>
</feature>
<comment type="subcellular location">
    <subcellularLocation>
        <location evidence="1 14">Cell outer membrane</location>
        <topology evidence="1 14">Multi-pass membrane protein</topology>
    </subcellularLocation>
</comment>
<evidence type="ECO:0000256" key="8">
    <source>
        <dbReference type="ARBA" id="ARBA00023004"/>
    </source>
</evidence>
<feature type="domain" description="TonB-dependent receptor-like beta-barrel" evidence="16">
    <location>
        <begin position="279"/>
        <end position="725"/>
    </location>
</feature>
<dbReference type="PANTHER" id="PTHR32552:SF68">
    <property type="entry name" value="FERRICHROME OUTER MEMBRANE TRANSPORTER_PHAGE RECEPTOR"/>
    <property type="match status" value="1"/>
</dbReference>
<dbReference type="InterPro" id="IPR000531">
    <property type="entry name" value="Beta-barrel_TonB"/>
</dbReference>
<keyword evidence="5" id="KW-0410">Iron transport</keyword>
<dbReference type="AlphaFoldDB" id="A0A5M8AAM3"/>
<evidence type="ECO:0000256" key="12">
    <source>
        <dbReference type="ARBA" id="ARBA00023170"/>
    </source>
</evidence>
<evidence type="ECO:0000256" key="4">
    <source>
        <dbReference type="ARBA" id="ARBA00022452"/>
    </source>
</evidence>
<dbReference type="GO" id="GO:0015891">
    <property type="term" value="P:siderophore transport"/>
    <property type="evidence" value="ECO:0007669"/>
    <property type="project" value="InterPro"/>
</dbReference>
<dbReference type="GO" id="GO:0009279">
    <property type="term" value="C:cell outer membrane"/>
    <property type="evidence" value="ECO:0007669"/>
    <property type="project" value="UniProtKB-SubCell"/>
</dbReference>
<dbReference type="Proteomes" id="UP000324324">
    <property type="component" value="Unassembled WGS sequence"/>
</dbReference>
<evidence type="ECO:0000256" key="2">
    <source>
        <dbReference type="ARBA" id="ARBA00009810"/>
    </source>
</evidence>
<evidence type="ECO:0000256" key="10">
    <source>
        <dbReference type="ARBA" id="ARBA00023077"/>
    </source>
</evidence>
<dbReference type="InterPro" id="IPR010105">
    <property type="entry name" value="TonB_sidphr_rcpt"/>
</dbReference>
<dbReference type="SUPFAM" id="SSF56935">
    <property type="entry name" value="Porins"/>
    <property type="match status" value="1"/>
</dbReference>
<dbReference type="Gene3D" id="2.170.130.10">
    <property type="entry name" value="TonB-dependent receptor, plug domain"/>
    <property type="match status" value="1"/>
</dbReference>
<evidence type="ECO:0000256" key="9">
    <source>
        <dbReference type="ARBA" id="ARBA00023065"/>
    </source>
</evidence>
<gene>
    <name evidence="18" type="ORF">F1599_17045</name>
</gene>
<dbReference type="Pfam" id="PF07715">
    <property type="entry name" value="Plug"/>
    <property type="match status" value="1"/>
</dbReference>
<protein>
    <submittedName>
        <fullName evidence="18">TonB-dependent siderophore receptor</fullName>
    </submittedName>
</protein>
<evidence type="ECO:0000256" key="7">
    <source>
        <dbReference type="ARBA" id="ARBA00022729"/>
    </source>
</evidence>
<evidence type="ECO:0000313" key="19">
    <source>
        <dbReference type="Proteomes" id="UP000324324"/>
    </source>
</evidence>
<dbReference type="FunFam" id="2.170.130.10:FF:000001">
    <property type="entry name" value="Catecholate siderophore TonB-dependent receptor"/>
    <property type="match status" value="1"/>
</dbReference>
<keyword evidence="8" id="KW-0408">Iron</keyword>
<name>A0A5M8AAM3_9BURK</name>
<dbReference type="Gene3D" id="2.40.170.20">
    <property type="entry name" value="TonB-dependent receptor, beta-barrel domain"/>
    <property type="match status" value="1"/>
</dbReference>
<evidence type="ECO:0000313" key="18">
    <source>
        <dbReference type="EMBL" id="KAA6120867.1"/>
    </source>
</evidence>
<keyword evidence="11 14" id="KW-0472">Membrane</keyword>
<accession>A0A5M8AAM3</accession>
<dbReference type="InterPro" id="IPR036942">
    <property type="entry name" value="Beta-barrel_TonB_sf"/>
</dbReference>
<dbReference type="FunFam" id="2.40.170.20:FF:000005">
    <property type="entry name" value="TonB-dependent siderophore receptor"/>
    <property type="match status" value="1"/>
</dbReference>
<dbReference type="NCBIfam" id="TIGR01783">
    <property type="entry name" value="TonB-siderophor"/>
    <property type="match status" value="1"/>
</dbReference>